<comment type="subcellular location">
    <subcellularLocation>
        <location evidence="2">Cytoplasm</location>
    </subcellularLocation>
    <subcellularLocation>
        <location evidence="1">Nucleus</location>
    </subcellularLocation>
</comment>
<proteinExistence type="inferred from homology"/>
<comment type="similarity">
    <text evidence="3">Belongs to the exportin family.</text>
</comment>
<dbReference type="PANTHER" id="PTHR12596:SF1">
    <property type="entry name" value="EXPORTIN-4"/>
    <property type="match status" value="1"/>
</dbReference>
<evidence type="ECO:0000256" key="9">
    <source>
        <dbReference type="SAM" id="Phobius"/>
    </source>
</evidence>
<evidence type="ECO:0000256" key="5">
    <source>
        <dbReference type="ARBA" id="ARBA00022490"/>
    </source>
</evidence>
<dbReference type="GO" id="GO:0005049">
    <property type="term" value="F:nuclear export signal receptor activity"/>
    <property type="evidence" value="ECO:0007669"/>
    <property type="project" value="InterPro"/>
</dbReference>
<accession>A0A2N9GZ74</accession>
<dbReference type="InterPro" id="IPR044189">
    <property type="entry name" value="XPO4/7-like"/>
</dbReference>
<organism evidence="10">
    <name type="scientific">Fagus sylvatica</name>
    <name type="common">Beechnut</name>
    <dbReference type="NCBI Taxonomy" id="28930"/>
    <lineage>
        <taxon>Eukaryota</taxon>
        <taxon>Viridiplantae</taxon>
        <taxon>Streptophyta</taxon>
        <taxon>Embryophyta</taxon>
        <taxon>Tracheophyta</taxon>
        <taxon>Spermatophyta</taxon>
        <taxon>Magnoliopsida</taxon>
        <taxon>eudicotyledons</taxon>
        <taxon>Gunneridae</taxon>
        <taxon>Pentapetalae</taxon>
        <taxon>rosids</taxon>
        <taxon>fabids</taxon>
        <taxon>Fagales</taxon>
        <taxon>Fagaceae</taxon>
        <taxon>Fagus</taxon>
    </lineage>
</organism>
<evidence type="ECO:0000313" key="10">
    <source>
        <dbReference type="EMBL" id="SPD04833.1"/>
    </source>
</evidence>
<protein>
    <recommendedName>
        <fullName evidence="8">Exportin-4</fullName>
    </recommendedName>
</protein>
<dbReference type="EMBL" id="OIVN01002580">
    <property type="protein sequence ID" value="SPD04833.1"/>
    <property type="molecule type" value="Genomic_DNA"/>
</dbReference>
<gene>
    <name evidence="10" type="ORF">FSB_LOCUS32715</name>
</gene>
<evidence type="ECO:0000256" key="1">
    <source>
        <dbReference type="ARBA" id="ARBA00004123"/>
    </source>
</evidence>
<feature type="transmembrane region" description="Helical" evidence="9">
    <location>
        <begin position="196"/>
        <end position="218"/>
    </location>
</feature>
<dbReference type="Gene3D" id="1.25.10.10">
    <property type="entry name" value="Leucine-rich Repeat Variant"/>
    <property type="match status" value="1"/>
</dbReference>
<name>A0A2N9GZ74_FAGSY</name>
<reference evidence="10" key="1">
    <citation type="submission" date="2018-02" db="EMBL/GenBank/DDBJ databases">
        <authorList>
            <person name="Cohen D.B."/>
            <person name="Kent A.D."/>
        </authorList>
    </citation>
    <scope>NUCLEOTIDE SEQUENCE</scope>
</reference>
<keyword evidence="9" id="KW-0472">Membrane</keyword>
<keyword evidence="7" id="KW-0539">Nucleus</keyword>
<evidence type="ECO:0000256" key="2">
    <source>
        <dbReference type="ARBA" id="ARBA00004496"/>
    </source>
</evidence>
<keyword evidence="9" id="KW-0812">Transmembrane</keyword>
<dbReference type="GO" id="GO:0005643">
    <property type="term" value="C:nuclear pore"/>
    <property type="evidence" value="ECO:0007669"/>
    <property type="project" value="TreeGrafter"/>
</dbReference>
<sequence>MQGFPERGGSGPGPGPIDLAQLQATMHTIELACTSIQMHINPAAAEATILSLCQSPQPYQACQFILENSQVPNARFQAAAAIRDAAIREWGFLTADDRRSLISFCLCFVMQHASSPEGYVLGKVSSVAAQLMKRGWLDFTTVEKEAFFNQTDSTLIQHSNLHSLQPVTPSDRSRADLPKFSEIASTRVFTCLNTTFAVFLLAIGLTILWLVAPLLGYWCCHSQAFAHFLAFIRRLTHVSFHIVIQSLQGVNQAVLGIHGVDVQYTGVNFLESLVSEFSPSTSSAMCLPREFHEQCRQSLEIDYLKMFYCWARDAAISVTNRIMESKSEVPEVKVCNAALRLMLQILNWDFRLNNNSTKASINVFSSGARLDTDSSKRSECTLVRPGPAWRDVLISSGHIGWLLNLYAALRQKFSREGYWLDCPIAVSARKLIVQFCSLTGTIFLSGTSVPAYPHVLFLVRTKSLKLI</sequence>
<dbReference type="InterPro" id="IPR011989">
    <property type="entry name" value="ARM-like"/>
</dbReference>
<dbReference type="PANTHER" id="PTHR12596">
    <property type="entry name" value="EXPORTIN 4,7-RELATED"/>
    <property type="match status" value="1"/>
</dbReference>
<evidence type="ECO:0000256" key="3">
    <source>
        <dbReference type="ARBA" id="ARBA00009466"/>
    </source>
</evidence>
<evidence type="ECO:0000256" key="7">
    <source>
        <dbReference type="ARBA" id="ARBA00023242"/>
    </source>
</evidence>
<evidence type="ECO:0000256" key="8">
    <source>
        <dbReference type="ARBA" id="ARBA00040444"/>
    </source>
</evidence>
<dbReference type="InterPro" id="IPR016024">
    <property type="entry name" value="ARM-type_fold"/>
</dbReference>
<evidence type="ECO:0000256" key="6">
    <source>
        <dbReference type="ARBA" id="ARBA00022927"/>
    </source>
</evidence>
<dbReference type="SUPFAM" id="SSF48371">
    <property type="entry name" value="ARM repeat"/>
    <property type="match status" value="1"/>
</dbReference>
<keyword evidence="5" id="KW-0963">Cytoplasm</keyword>
<dbReference type="GO" id="GO:0006611">
    <property type="term" value="P:protein export from nucleus"/>
    <property type="evidence" value="ECO:0007669"/>
    <property type="project" value="TreeGrafter"/>
</dbReference>
<keyword evidence="9" id="KW-1133">Transmembrane helix</keyword>
<keyword evidence="4" id="KW-0813">Transport</keyword>
<keyword evidence="6" id="KW-0653">Protein transport</keyword>
<dbReference type="GO" id="GO:0005737">
    <property type="term" value="C:cytoplasm"/>
    <property type="evidence" value="ECO:0007669"/>
    <property type="project" value="UniProtKB-SubCell"/>
</dbReference>
<dbReference type="AlphaFoldDB" id="A0A2N9GZ74"/>
<evidence type="ECO:0000256" key="4">
    <source>
        <dbReference type="ARBA" id="ARBA00022448"/>
    </source>
</evidence>